<name>A0ABM9NKB0_9GAMM</name>
<evidence type="ECO:0000313" key="5">
    <source>
        <dbReference type="Proteomes" id="UP001497493"/>
    </source>
</evidence>
<dbReference type="EMBL" id="OZ026884">
    <property type="protein sequence ID" value="CAL1241059.1"/>
    <property type="molecule type" value="Genomic_DNA"/>
</dbReference>
<protein>
    <recommendedName>
        <fullName evidence="3">CRISPR type III-associated protein domain-containing protein</fullName>
    </recommendedName>
</protein>
<dbReference type="PANTHER" id="PTHR39965:SF1">
    <property type="entry name" value="CRISPR SYSTEM CMR SUBUNIT CMR6"/>
    <property type="match status" value="1"/>
</dbReference>
<evidence type="ECO:0000256" key="1">
    <source>
        <dbReference type="ARBA" id="ARBA00023118"/>
    </source>
</evidence>
<dbReference type="Proteomes" id="UP001497493">
    <property type="component" value="Chromosome"/>
</dbReference>
<keyword evidence="1" id="KW-0051">Antiviral defense</keyword>
<keyword evidence="5" id="KW-1185">Reference proteome</keyword>
<gene>
    <name evidence="4" type="ORF">MECH1_V1_2283</name>
</gene>
<feature type="region of interest" description="Disordered" evidence="2">
    <location>
        <begin position="288"/>
        <end position="309"/>
    </location>
</feature>
<evidence type="ECO:0000256" key="2">
    <source>
        <dbReference type="SAM" id="MobiDB-lite"/>
    </source>
</evidence>
<sequence length="382" mass="42065">MLRPLYQPLANDTNLRTAFQRFGGNAGLWYDKFCDQWRRNPRKQGPLDWSLETFESQNERGQKAIVNPKTAWIETVAGTIGDRTQLDELQRRRAQLLETGGGTALLFNTAGPFATGLGRAHPVENGFAWHHTLGVPYLPGSSVKGLVRAYVEYWADDEAEWKANPEQKKADIQRIFGPRGDDAHAIGSVIFLDALPTGPARLKADVMTPHYGPYYQDSTGQTPPADWHSPVPIPFLVVAPGNTFQFGLLPRRQDYRDDCRKVAEWLEQALHWLGAGAKTAVGYGRMAKEGSGAGRSGQAQPPEGPQPALWPKATIRYDAGRAELSATLDGKTALRKDAKALFEALGSNSRKEKAKKGQLSADVKVLLHPDGHIELLEMVPPA</sequence>
<accession>A0ABM9NKB0</accession>
<dbReference type="RefSeq" id="WP_348757590.1">
    <property type="nucleotide sequence ID" value="NZ_OZ026884.1"/>
</dbReference>
<dbReference type="PANTHER" id="PTHR39965">
    <property type="entry name" value="CRISPR SYSTEM CMR SUBUNIT CMR6"/>
    <property type="match status" value="1"/>
</dbReference>
<proteinExistence type="predicted"/>
<evidence type="ECO:0000313" key="4">
    <source>
        <dbReference type="EMBL" id="CAL1241059.1"/>
    </source>
</evidence>
<organism evidence="4 5">
    <name type="scientific">Candidatus Methylocalor cossyra</name>
    <dbReference type="NCBI Taxonomy" id="3108543"/>
    <lineage>
        <taxon>Bacteria</taxon>
        <taxon>Pseudomonadati</taxon>
        <taxon>Pseudomonadota</taxon>
        <taxon>Gammaproteobacteria</taxon>
        <taxon>Methylococcales</taxon>
        <taxon>Methylococcaceae</taxon>
        <taxon>Candidatus Methylocalor</taxon>
    </lineage>
</organism>
<dbReference type="InterPro" id="IPR010172">
    <property type="entry name" value="CRISPR-assoc_prot_TM1791"/>
</dbReference>
<feature type="domain" description="CRISPR type III-associated protein" evidence="3">
    <location>
        <begin position="108"/>
        <end position="286"/>
    </location>
</feature>
<dbReference type="InterPro" id="IPR005537">
    <property type="entry name" value="RAMP_III_fam"/>
</dbReference>
<evidence type="ECO:0000259" key="3">
    <source>
        <dbReference type="Pfam" id="PF03787"/>
    </source>
</evidence>
<reference evidence="4 5" key="1">
    <citation type="submission" date="2024-04" db="EMBL/GenBank/DDBJ databases">
        <authorList>
            <person name="Cremers G."/>
        </authorList>
    </citation>
    <scope>NUCLEOTIDE SEQUENCE [LARGE SCALE GENOMIC DNA]</scope>
    <source>
        <strain evidence="4">MeCH1-AG</strain>
    </source>
</reference>
<dbReference type="NCBIfam" id="TIGR01898">
    <property type="entry name" value="cas_TM1791_cmr6"/>
    <property type="match status" value="1"/>
</dbReference>
<dbReference type="Pfam" id="PF03787">
    <property type="entry name" value="RAMPs"/>
    <property type="match status" value="1"/>
</dbReference>